<dbReference type="EMBL" id="AP024448">
    <property type="protein sequence ID" value="BCS28088.1"/>
    <property type="molecule type" value="Genomic_DNA"/>
</dbReference>
<reference evidence="4" key="1">
    <citation type="submission" date="2021-01" db="EMBL/GenBank/DDBJ databases">
        <authorList>
            <consortium name="Aspergillus puulaauensis MK2 genome sequencing consortium"/>
            <person name="Kazuki M."/>
            <person name="Futagami T."/>
        </authorList>
    </citation>
    <scope>NUCLEOTIDE SEQUENCE</scope>
    <source>
        <strain evidence="4">MK2</strain>
    </source>
</reference>
<dbReference type="PANTHER" id="PTHR43364:SF4">
    <property type="entry name" value="NAD(P)-LINKED OXIDOREDUCTASE SUPERFAMILY PROTEIN"/>
    <property type="match status" value="1"/>
</dbReference>
<dbReference type="CDD" id="cd19075">
    <property type="entry name" value="AKR_AKR7A1-5"/>
    <property type="match status" value="1"/>
</dbReference>
<dbReference type="GeneID" id="64978085"/>
<comment type="similarity">
    <text evidence="2">Belongs to the aldo/keto reductase family. Aldo/keto reductase 2 subfamily.</text>
</comment>
<keyword evidence="1" id="KW-0560">Oxidoreductase</keyword>
<dbReference type="Proteomes" id="UP000654913">
    <property type="component" value="Chromosome 6"/>
</dbReference>
<evidence type="ECO:0000313" key="4">
    <source>
        <dbReference type="EMBL" id="BCS28088.1"/>
    </source>
</evidence>
<dbReference type="AlphaFoldDB" id="A0A7R8ASM5"/>
<dbReference type="Gene3D" id="3.20.20.100">
    <property type="entry name" value="NADP-dependent oxidoreductase domain"/>
    <property type="match status" value="1"/>
</dbReference>
<dbReference type="Pfam" id="PF00248">
    <property type="entry name" value="Aldo_ket_red"/>
    <property type="match status" value="1"/>
</dbReference>
<name>A0A7R8ASM5_9EURO</name>
<dbReference type="InterPro" id="IPR036812">
    <property type="entry name" value="NAD(P)_OxRdtase_dom_sf"/>
</dbReference>
<dbReference type="PANTHER" id="PTHR43364">
    <property type="entry name" value="NADH-SPECIFIC METHYLGLYOXAL REDUCTASE-RELATED"/>
    <property type="match status" value="1"/>
</dbReference>
<dbReference type="KEGG" id="apuu:APUU_61136A"/>
<dbReference type="OrthoDB" id="48988at2759"/>
<evidence type="ECO:0000259" key="3">
    <source>
        <dbReference type="Pfam" id="PF00248"/>
    </source>
</evidence>
<sequence>MRAIFGAMNIGEPGDGRTRVHTVKQAKQMVDVFKSHGHTDIDTARIYGNGSSEAFLGEMDLAPSSFLIDTKLFPSAANPSVALATAGYHHTPADLRRGLLESLAALKVPKVHVWYLHSPDRTVPFEATLREVNKLYQEGYFEKLGISNYQAWEVATLCEICDRNGWVKPSVCQGIYNAFHRAVEPELLRCLRHHGISFYCFNPLAAGMLTGRYSRDSPDAVAAGRFDPRSEPGALMRKRYYHDVYFDALELLRPLAKKHGVSEVECALRWLAHHSELKEELGDAVVIGSSSVEQLDENLKALAGGPLPAEIVDALNKGWEIIRGNQLIYWH</sequence>
<evidence type="ECO:0000313" key="5">
    <source>
        <dbReference type="Proteomes" id="UP000654913"/>
    </source>
</evidence>
<reference evidence="4" key="2">
    <citation type="submission" date="2021-02" db="EMBL/GenBank/DDBJ databases">
        <title>Aspergillus puulaauensis MK2 genome sequence.</title>
        <authorList>
            <person name="Futagami T."/>
            <person name="Mori K."/>
            <person name="Kadooka C."/>
            <person name="Tanaka T."/>
        </authorList>
    </citation>
    <scope>NUCLEOTIDE SEQUENCE</scope>
    <source>
        <strain evidence="4">MK2</strain>
    </source>
</reference>
<evidence type="ECO:0000256" key="2">
    <source>
        <dbReference type="ARBA" id="ARBA00038157"/>
    </source>
</evidence>
<organism evidence="4 5">
    <name type="scientific">Aspergillus puulaauensis</name>
    <dbReference type="NCBI Taxonomy" id="1220207"/>
    <lineage>
        <taxon>Eukaryota</taxon>
        <taxon>Fungi</taxon>
        <taxon>Dikarya</taxon>
        <taxon>Ascomycota</taxon>
        <taxon>Pezizomycotina</taxon>
        <taxon>Eurotiomycetes</taxon>
        <taxon>Eurotiomycetidae</taxon>
        <taxon>Eurotiales</taxon>
        <taxon>Aspergillaceae</taxon>
        <taxon>Aspergillus</taxon>
    </lineage>
</organism>
<dbReference type="InterPro" id="IPR050523">
    <property type="entry name" value="AKR_Detox_Biosynth"/>
</dbReference>
<dbReference type="RefSeq" id="XP_041560274.1">
    <property type="nucleotide sequence ID" value="XM_041694444.1"/>
</dbReference>
<feature type="domain" description="NADP-dependent oxidoreductase" evidence="3">
    <location>
        <begin position="4"/>
        <end position="317"/>
    </location>
</feature>
<dbReference type="SUPFAM" id="SSF51430">
    <property type="entry name" value="NAD(P)-linked oxidoreductase"/>
    <property type="match status" value="1"/>
</dbReference>
<evidence type="ECO:0000256" key="1">
    <source>
        <dbReference type="ARBA" id="ARBA00023002"/>
    </source>
</evidence>
<protein>
    <recommendedName>
        <fullName evidence="3">NADP-dependent oxidoreductase domain-containing protein</fullName>
    </recommendedName>
</protein>
<gene>
    <name evidence="4" type="ORF">APUU_61136A</name>
</gene>
<accession>A0A7R8ASM5</accession>
<dbReference type="InterPro" id="IPR023210">
    <property type="entry name" value="NADP_OxRdtase_dom"/>
</dbReference>
<dbReference type="GO" id="GO:0016491">
    <property type="term" value="F:oxidoreductase activity"/>
    <property type="evidence" value="ECO:0007669"/>
    <property type="project" value="UniProtKB-KW"/>
</dbReference>
<keyword evidence="5" id="KW-1185">Reference proteome</keyword>
<proteinExistence type="inferred from homology"/>